<evidence type="ECO:0000256" key="1">
    <source>
        <dbReference type="SAM" id="Phobius"/>
    </source>
</evidence>
<dbReference type="GO" id="GO:0015293">
    <property type="term" value="F:symporter activity"/>
    <property type="evidence" value="ECO:0007669"/>
    <property type="project" value="InterPro"/>
</dbReference>
<gene>
    <name evidence="2" type="ORF">HLUCCA11_07520</name>
</gene>
<evidence type="ECO:0000313" key="2">
    <source>
        <dbReference type="EMBL" id="KPQ36051.1"/>
    </source>
</evidence>
<dbReference type="PATRIC" id="fig|1666911.3.peg.3807"/>
<dbReference type="Gene3D" id="1.20.1250.20">
    <property type="entry name" value="MFS general substrate transporter like domains"/>
    <property type="match status" value="2"/>
</dbReference>
<dbReference type="GO" id="GO:0008643">
    <property type="term" value="P:carbohydrate transport"/>
    <property type="evidence" value="ECO:0007669"/>
    <property type="project" value="InterPro"/>
</dbReference>
<dbReference type="Pfam" id="PF13347">
    <property type="entry name" value="MFS_2"/>
    <property type="match status" value="1"/>
</dbReference>
<feature type="transmembrane region" description="Helical" evidence="1">
    <location>
        <begin position="295"/>
        <end position="314"/>
    </location>
</feature>
<feature type="transmembrane region" description="Helical" evidence="1">
    <location>
        <begin position="433"/>
        <end position="460"/>
    </location>
</feature>
<dbReference type="InterPro" id="IPR039672">
    <property type="entry name" value="MFS_2"/>
</dbReference>
<dbReference type="GO" id="GO:0005886">
    <property type="term" value="C:plasma membrane"/>
    <property type="evidence" value="ECO:0007669"/>
    <property type="project" value="TreeGrafter"/>
</dbReference>
<keyword evidence="1" id="KW-0812">Transmembrane</keyword>
<accession>A0A0P8C3G2</accession>
<comment type="caution">
    <text evidence="2">The sequence shown here is derived from an EMBL/GenBank/DDBJ whole genome shotgun (WGS) entry which is preliminary data.</text>
</comment>
<feature type="transmembrane region" description="Helical" evidence="1">
    <location>
        <begin position="260"/>
        <end position="283"/>
    </location>
</feature>
<feature type="transmembrane region" description="Helical" evidence="1">
    <location>
        <begin position="35"/>
        <end position="55"/>
    </location>
</feature>
<keyword evidence="1" id="KW-0472">Membrane</keyword>
<dbReference type="EMBL" id="LJZR01000008">
    <property type="protein sequence ID" value="KPQ36051.1"/>
    <property type="molecule type" value="Genomic_DNA"/>
</dbReference>
<protein>
    <submittedName>
        <fullName evidence="2">GPH family glycoside-pentoside-hexuronide:cation symporter</fullName>
    </submittedName>
</protein>
<dbReference type="SUPFAM" id="SSF103473">
    <property type="entry name" value="MFS general substrate transporter"/>
    <property type="match status" value="1"/>
</dbReference>
<organism evidence="2 3">
    <name type="scientific">Phormidesmis priestleyi Ana</name>
    <dbReference type="NCBI Taxonomy" id="1666911"/>
    <lineage>
        <taxon>Bacteria</taxon>
        <taxon>Bacillati</taxon>
        <taxon>Cyanobacteriota</taxon>
        <taxon>Cyanophyceae</taxon>
        <taxon>Leptolyngbyales</taxon>
        <taxon>Leptolyngbyaceae</taxon>
        <taxon>Phormidesmis</taxon>
    </lineage>
</organism>
<feature type="transmembrane region" description="Helical" evidence="1">
    <location>
        <begin position="348"/>
        <end position="370"/>
    </location>
</feature>
<keyword evidence="1" id="KW-1133">Transmembrane helix</keyword>
<dbReference type="Proteomes" id="UP000050465">
    <property type="component" value="Unassembled WGS sequence"/>
</dbReference>
<feature type="transmembrane region" description="Helical" evidence="1">
    <location>
        <begin position="169"/>
        <end position="190"/>
    </location>
</feature>
<proteinExistence type="predicted"/>
<dbReference type="NCBIfam" id="TIGR00792">
    <property type="entry name" value="gph"/>
    <property type="match status" value="1"/>
</dbReference>
<sequence length="486" mass="53150">MTSLGPESNIYPPAPLPKLPKLTMPVKLAYGAGDFGAGLTSQFLAFFLLSFLIYVAGMDPLVAGSVLAFGKIWDAVNDPLVGMLSDRTKTRWGRRYPWMFLTAVPFGLSYFAIWTVPGFESSTAQFWYYVAITTIFQIFFTTTNLPYTALTAEMSGSYDEGTELTSFRLAFSVAGGVAILIASGIVEAMIPEEARALRYSILGVIGGVVSVLSIYWCIFGTYGYMKAKAAAEGRSMNLTTEEKEEPFLQQLKAVISNRPFLFVVGIYLFSWLALQITAAVLPFYAVSWMGTSDSLVALLVQGPAIALMFVCASLSKRIGKKKLYYLGSAIWIPAQACLYFLQPGQANLLFGLCLLASFGVAVAYVVPWSILPDVIDLDELTTGRRREGTFYSFMTLLQKFGLALGLFLVGAALKASGFVEVLPGEPLPAQPESALQAIRLFMGPVPLVLVICAAVLVYFYPLTREVHTEIMLKLAERKRLDKANSV</sequence>
<dbReference type="GO" id="GO:0006814">
    <property type="term" value="P:sodium ion transport"/>
    <property type="evidence" value="ECO:0007669"/>
    <property type="project" value="InterPro"/>
</dbReference>
<dbReference type="AlphaFoldDB" id="A0A0P8C3G2"/>
<feature type="transmembrane region" description="Helical" evidence="1">
    <location>
        <begin position="390"/>
        <end position="413"/>
    </location>
</feature>
<feature type="transmembrane region" description="Helical" evidence="1">
    <location>
        <begin position="196"/>
        <end position="218"/>
    </location>
</feature>
<feature type="transmembrane region" description="Helical" evidence="1">
    <location>
        <begin position="126"/>
        <end position="148"/>
    </location>
</feature>
<feature type="transmembrane region" description="Helical" evidence="1">
    <location>
        <begin position="96"/>
        <end position="114"/>
    </location>
</feature>
<dbReference type="PANTHER" id="PTHR11328">
    <property type="entry name" value="MAJOR FACILITATOR SUPERFAMILY DOMAIN-CONTAINING PROTEIN"/>
    <property type="match status" value="1"/>
</dbReference>
<dbReference type="STRING" id="1666911.HLUCCA11_07520"/>
<dbReference type="InterPro" id="IPR036259">
    <property type="entry name" value="MFS_trans_sf"/>
</dbReference>
<evidence type="ECO:0000313" key="3">
    <source>
        <dbReference type="Proteomes" id="UP000050465"/>
    </source>
</evidence>
<dbReference type="CDD" id="cd17332">
    <property type="entry name" value="MFS_MelB_like"/>
    <property type="match status" value="1"/>
</dbReference>
<dbReference type="InterPro" id="IPR001927">
    <property type="entry name" value="Na/Gal_symport"/>
</dbReference>
<reference evidence="2 3" key="1">
    <citation type="submission" date="2015-09" db="EMBL/GenBank/DDBJ databases">
        <title>Identification and resolution of microdiversity through metagenomic sequencing of parallel consortia.</title>
        <authorList>
            <person name="Nelson W.C."/>
            <person name="Romine M.F."/>
            <person name="Lindemann S.R."/>
        </authorList>
    </citation>
    <scope>NUCLEOTIDE SEQUENCE [LARGE SCALE GENOMIC DNA]</scope>
    <source>
        <strain evidence="2">Ana</strain>
    </source>
</reference>
<feature type="transmembrane region" description="Helical" evidence="1">
    <location>
        <begin position="323"/>
        <end position="342"/>
    </location>
</feature>
<dbReference type="PANTHER" id="PTHR11328:SF24">
    <property type="entry name" value="MAJOR FACILITATOR SUPERFAMILY (MFS) PROFILE DOMAIN-CONTAINING PROTEIN"/>
    <property type="match status" value="1"/>
</dbReference>
<name>A0A0P8C3G2_9CYAN</name>